<name>A0A0L0FKF4_9EUKA</name>
<dbReference type="PROSITE" id="PS00195">
    <property type="entry name" value="GLUTAREDOXIN_1"/>
    <property type="match status" value="1"/>
</dbReference>
<dbReference type="GO" id="GO:0005737">
    <property type="term" value="C:cytoplasm"/>
    <property type="evidence" value="ECO:0007669"/>
    <property type="project" value="TreeGrafter"/>
</dbReference>
<dbReference type="GO" id="GO:0015038">
    <property type="term" value="F:glutathione disulfide oxidoreductase activity"/>
    <property type="evidence" value="ECO:0007669"/>
    <property type="project" value="TreeGrafter"/>
</dbReference>
<evidence type="ECO:0000259" key="3">
    <source>
        <dbReference type="Pfam" id="PF00462"/>
    </source>
</evidence>
<gene>
    <name evidence="4" type="ORF">SARC_10281</name>
</gene>
<dbReference type="CDD" id="cd02066">
    <property type="entry name" value="GRX_family"/>
    <property type="match status" value="1"/>
</dbReference>
<dbReference type="PROSITE" id="PS51354">
    <property type="entry name" value="GLUTAREDOXIN_2"/>
    <property type="match status" value="1"/>
</dbReference>
<evidence type="ECO:0000313" key="4">
    <source>
        <dbReference type="EMBL" id="KNC77257.1"/>
    </source>
</evidence>
<protein>
    <recommendedName>
        <fullName evidence="3">Glutaredoxin domain-containing protein</fullName>
    </recommendedName>
</protein>
<evidence type="ECO:0000256" key="2">
    <source>
        <dbReference type="ARBA" id="ARBA00023284"/>
    </source>
</evidence>
<dbReference type="PANTHER" id="PTHR45694:SF18">
    <property type="entry name" value="GLUTAREDOXIN-1-RELATED"/>
    <property type="match status" value="1"/>
</dbReference>
<dbReference type="RefSeq" id="XP_014151159.1">
    <property type="nucleotide sequence ID" value="XM_014295684.1"/>
</dbReference>
<reference evidence="4 5" key="1">
    <citation type="submission" date="2011-02" db="EMBL/GenBank/DDBJ databases">
        <title>The Genome Sequence of Sphaeroforma arctica JP610.</title>
        <authorList>
            <consortium name="The Broad Institute Genome Sequencing Platform"/>
            <person name="Russ C."/>
            <person name="Cuomo C."/>
            <person name="Young S.K."/>
            <person name="Zeng Q."/>
            <person name="Gargeya S."/>
            <person name="Alvarado L."/>
            <person name="Berlin A."/>
            <person name="Chapman S.B."/>
            <person name="Chen Z."/>
            <person name="Freedman E."/>
            <person name="Gellesch M."/>
            <person name="Goldberg J."/>
            <person name="Griggs A."/>
            <person name="Gujja S."/>
            <person name="Heilman E."/>
            <person name="Heiman D."/>
            <person name="Howarth C."/>
            <person name="Mehta T."/>
            <person name="Neiman D."/>
            <person name="Pearson M."/>
            <person name="Roberts A."/>
            <person name="Saif S."/>
            <person name="Shea T."/>
            <person name="Shenoy N."/>
            <person name="Sisk P."/>
            <person name="Stolte C."/>
            <person name="Sykes S."/>
            <person name="White J."/>
            <person name="Yandava C."/>
            <person name="Burger G."/>
            <person name="Gray M.W."/>
            <person name="Holland P.W.H."/>
            <person name="King N."/>
            <person name="Lang F.B.F."/>
            <person name="Roger A.J."/>
            <person name="Ruiz-Trillo I."/>
            <person name="Haas B."/>
            <person name="Nusbaum C."/>
            <person name="Birren B."/>
        </authorList>
    </citation>
    <scope>NUCLEOTIDE SEQUENCE [LARGE SCALE GENOMIC DNA]</scope>
    <source>
        <strain evidence="4 5">JP610</strain>
    </source>
</reference>
<dbReference type="SUPFAM" id="SSF52833">
    <property type="entry name" value="Thioredoxin-like"/>
    <property type="match status" value="1"/>
</dbReference>
<feature type="domain" description="Glutaredoxin" evidence="3">
    <location>
        <begin position="19"/>
        <end position="83"/>
    </location>
</feature>
<proteinExistence type="predicted"/>
<dbReference type="Proteomes" id="UP000054560">
    <property type="component" value="Unassembled WGS sequence"/>
</dbReference>
<dbReference type="Pfam" id="PF00462">
    <property type="entry name" value="Glutaredoxin"/>
    <property type="match status" value="1"/>
</dbReference>
<dbReference type="InterPro" id="IPR011767">
    <property type="entry name" value="GLR_AS"/>
</dbReference>
<dbReference type="InterPro" id="IPR002109">
    <property type="entry name" value="Glutaredoxin"/>
</dbReference>
<dbReference type="InterPro" id="IPR014025">
    <property type="entry name" value="Glutaredoxin_subgr"/>
</dbReference>
<evidence type="ECO:0000256" key="1">
    <source>
        <dbReference type="ARBA" id="ARBA00023157"/>
    </source>
</evidence>
<dbReference type="OrthoDB" id="418495at2759"/>
<sequence length="105" mass="11322">MSVRPGAKLVTDFIAANRVAVFSTTTCPFCSRAKGLLNIIGVKFADMSLDTVPSDTVADVRAEMKKLSGQRTVPQIFIDQKSIGGYSELQEANMTGALQAILNRQ</sequence>
<dbReference type="PANTHER" id="PTHR45694">
    <property type="entry name" value="GLUTAREDOXIN 2"/>
    <property type="match status" value="1"/>
</dbReference>
<dbReference type="InterPro" id="IPR036249">
    <property type="entry name" value="Thioredoxin-like_sf"/>
</dbReference>
<dbReference type="eggNOG" id="KOG1752">
    <property type="taxonomic scope" value="Eukaryota"/>
</dbReference>
<dbReference type="STRING" id="667725.A0A0L0FKF4"/>
<dbReference type="AlphaFoldDB" id="A0A0L0FKF4"/>
<dbReference type="EMBL" id="KQ242790">
    <property type="protein sequence ID" value="KNC77257.1"/>
    <property type="molecule type" value="Genomic_DNA"/>
</dbReference>
<evidence type="ECO:0000313" key="5">
    <source>
        <dbReference type="Proteomes" id="UP000054560"/>
    </source>
</evidence>
<accession>A0A0L0FKF4</accession>
<dbReference type="Gene3D" id="3.40.30.10">
    <property type="entry name" value="Glutaredoxin"/>
    <property type="match status" value="1"/>
</dbReference>
<dbReference type="PRINTS" id="PR00160">
    <property type="entry name" value="GLUTAREDOXIN"/>
</dbReference>
<dbReference type="GO" id="GO:0034599">
    <property type="term" value="P:cellular response to oxidative stress"/>
    <property type="evidence" value="ECO:0007669"/>
    <property type="project" value="TreeGrafter"/>
</dbReference>
<keyword evidence="2" id="KW-0676">Redox-active center</keyword>
<organism evidence="4 5">
    <name type="scientific">Sphaeroforma arctica JP610</name>
    <dbReference type="NCBI Taxonomy" id="667725"/>
    <lineage>
        <taxon>Eukaryota</taxon>
        <taxon>Ichthyosporea</taxon>
        <taxon>Ichthyophonida</taxon>
        <taxon>Sphaeroforma</taxon>
    </lineage>
</organism>
<dbReference type="GeneID" id="25910785"/>
<keyword evidence="5" id="KW-1185">Reference proteome</keyword>
<keyword evidence="1" id="KW-1015">Disulfide bond</keyword>